<proteinExistence type="predicted"/>
<dbReference type="AlphaFoldDB" id="A0A8D9BP53"/>
<sequence>MGNIATQLCKLTRITIARLVCDSFPSVVKNICAVMILITRFLLSVNIISSLSSTTSGTSVQVMGIGTVFFQSDNFEIASVSIFCNGTFHTVTALLGFCSSYCYYSLFARNASLAASPERY</sequence>
<reference evidence="1" key="1">
    <citation type="submission" date="2021-05" db="EMBL/GenBank/DDBJ databases">
        <authorList>
            <person name="Alioto T."/>
            <person name="Alioto T."/>
            <person name="Gomez Garrido J."/>
        </authorList>
    </citation>
    <scope>NUCLEOTIDE SEQUENCE</scope>
</reference>
<dbReference type="EMBL" id="HBUF01662544">
    <property type="protein sequence ID" value="CAG6788978.1"/>
    <property type="molecule type" value="Transcribed_RNA"/>
</dbReference>
<dbReference type="EMBL" id="HBUF01662545">
    <property type="protein sequence ID" value="CAG6788979.1"/>
    <property type="molecule type" value="Transcribed_RNA"/>
</dbReference>
<name>A0A8D9BP53_9HEMI</name>
<accession>A0A8D9BP53</accession>
<protein>
    <submittedName>
        <fullName evidence="1">Uncharacterized protein</fullName>
    </submittedName>
</protein>
<evidence type="ECO:0000313" key="1">
    <source>
        <dbReference type="EMBL" id="CAG6788978.1"/>
    </source>
</evidence>
<organism evidence="1">
    <name type="scientific">Cacopsylla melanoneura</name>
    <dbReference type="NCBI Taxonomy" id="428564"/>
    <lineage>
        <taxon>Eukaryota</taxon>
        <taxon>Metazoa</taxon>
        <taxon>Ecdysozoa</taxon>
        <taxon>Arthropoda</taxon>
        <taxon>Hexapoda</taxon>
        <taxon>Insecta</taxon>
        <taxon>Pterygota</taxon>
        <taxon>Neoptera</taxon>
        <taxon>Paraneoptera</taxon>
        <taxon>Hemiptera</taxon>
        <taxon>Sternorrhyncha</taxon>
        <taxon>Psylloidea</taxon>
        <taxon>Psyllidae</taxon>
        <taxon>Psyllinae</taxon>
        <taxon>Cacopsylla</taxon>
    </lineage>
</organism>